<evidence type="ECO:0000259" key="1">
    <source>
        <dbReference type="PROSITE" id="PS50943"/>
    </source>
</evidence>
<sequence length="141" mass="16318">MNNILDQLYEQDKAGIDQQEVFIELIHSMRTLRKERGLSQEQVGERMGGLSKARVSQIESINPVSNLQLQTLADYAEAIDGFVSIVVFKRDSYPTITEERARRAQYDTREATYDVELVSEDIDLAREFEEYVTSDFQPIHR</sequence>
<dbReference type="AlphaFoldDB" id="A0ABD4TSS4"/>
<name>A0ABD4TSS4_9CORY</name>
<feature type="domain" description="HTH cro/C1-type" evidence="1">
    <location>
        <begin position="29"/>
        <end position="60"/>
    </location>
</feature>
<evidence type="ECO:0000313" key="3">
    <source>
        <dbReference type="Proteomes" id="UP001205080"/>
    </source>
</evidence>
<dbReference type="SUPFAM" id="SSF47413">
    <property type="entry name" value="lambda repressor-like DNA-binding domains"/>
    <property type="match status" value="1"/>
</dbReference>
<organism evidence="2 3">
    <name type="scientific">Corynebacterium pseudogenitalium</name>
    <dbReference type="NCBI Taxonomy" id="38303"/>
    <lineage>
        <taxon>Bacteria</taxon>
        <taxon>Bacillati</taxon>
        <taxon>Actinomycetota</taxon>
        <taxon>Actinomycetes</taxon>
        <taxon>Mycobacteriales</taxon>
        <taxon>Corynebacteriaceae</taxon>
        <taxon>Corynebacterium</taxon>
    </lineage>
</organism>
<dbReference type="InterPro" id="IPR001387">
    <property type="entry name" value="Cro/C1-type_HTH"/>
</dbReference>
<dbReference type="InterPro" id="IPR010982">
    <property type="entry name" value="Lambda_DNA-bd_dom_sf"/>
</dbReference>
<gene>
    <name evidence="2" type="ORF">KBX22_06385</name>
</gene>
<comment type="caution">
    <text evidence="2">The sequence shown here is derived from an EMBL/GenBank/DDBJ whole genome shotgun (WGS) entry which is preliminary data.</text>
</comment>
<dbReference type="PROSITE" id="PS50943">
    <property type="entry name" value="HTH_CROC1"/>
    <property type="match status" value="1"/>
</dbReference>
<dbReference type="Gene3D" id="1.10.260.40">
    <property type="entry name" value="lambda repressor-like DNA-binding domains"/>
    <property type="match status" value="1"/>
</dbReference>
<dbReference type="SMART" id="SM00530">
    <property type="entry name" value="HTH_XRE"/>
    <property type="match status" value="1"/>
</dbReference>
<dbReference type="Proteomes" id="UP001205080">
    <property type="component" value="Unassembled WGS sequence"/>
</dbReference>
<dbReference type="EMBL" id="JAGPYW010000005">
    <property type="protein sequence ID" value="MCQ4614360.1"/>
    <property type="molecule type" value="Genomic_DNA"/>
</dbReference>
<dbReference type="RefSeq" id="WP_256000832.1">
    <property type="nucleotide sequence ID" value="NZ_CP185859.1"/>
</dbReference>
<reference evidence="2 3" key="1">
    <citation type="submission" date="2021-04" db="EMBL/GenBank/DDBJ databases">
        <title>Corynebacterium genitalium sp. nov. and Corynebacterium genitalium sp. nov., two new species of the genus Corynebacterium.</title>
        <authorList>
            <person name="Jaen-Luchoro D."/>
            <person name="Pinyeiro-Iglesias B."/>
            <person name="Al-Shaer S."/>
            <person name="Karlsson R."/>
            <person name="Gonzales-Siles L."/>
            <person name="Cardew S."/>
            <person name="Jensie-Markopolous S."/>
            <person name="Ohlen M."/>
            <person name="Inganas E."/>
            <person name="Moore E.R.B."/>
        </authorList>
    </citation>
    <scope>NUCLEOTIDE SEQUENCE [LARGE SCALE GENOMIC DNA]</scope>
    <source>
        <strain evidence="2 3">CCUG 55013</strain>
    </source>
</reference>
<proteinExistence type="predicted"/>
<dbReference type="Pfam" id="PF01381">
    <property type="entry name" value="HTH_3"/>
    <property type="match status" value="1"/>
</dbReference>
<protein>
    <submittedName>
        <fullName evidence="2">Helix-turn-helix transcriptional regulator</fullName>
    </submittedName>
</protein>
<evidence type="ECO:0000313" key="2">
    <source>
        <dbReference type="EMBL" id="MCQ4614360.1"/>
    </source>
</evidence>
<dbReference type="CDD" id="cd00093">
    <property type="entry name" value="HTH_XRE"/>
    <property type="match status" value="1"/>
</dbReference>
<accession>A0ABD4TSS4</accession>